<keyword evidence="2" id="KW-0472">Membrane</keyword>
<keyword evidence="2" id="KW-1133">Transmembrane helix</keyword>
<evidence type="ECO:0000313" key="3">
    <source>
        <dbReference type="EMBL" id="KAJ6792968.1"/>
    </source>
</evidence>
<accession>A0AAX6DMJ9</accession>
<evidence type="ECO:0000256" key="1">
    <source>
        <dbReference type="SAM" id="MobiDB-lite"/>
    </source>
</evidence>
<dbReference type="PANTHER" id="PTHR34797:SF1">
    <property type="entry name" value="ATG8-INTERACTING PROTEIN 2"/>
    <property type="match status" value="1"/>
</dbReference>
<dbReference type="AlphaFoldDB" id="A0AAX6DMJ9"/>
<keyword evidence="4" id="KW-1185">Reference proteome</keyword>
<dbReference type="EMBL" id="JANAVB010043220">
    <property type="protein sequence ID" value="KAJ6792968.1"/>
    <property type="molecule type" value="Genomic_DNA"/>
</dbReference>
<keyword evidence="2" id="KW-0812">Transmembrane</keyword>
<comment type="caution">
    <text evidence="3">The sequence shown here is derived from an EMBL/GenBank/DDBJ whole genome shotgun (WGS) entry which is preliminary data.</text>
</comment>
<gene>
    <name evidence="3" type="ORF">M6B38_112115</name>
</gene>
<feature type="transmembrane region" description="Helical" evidence="2">
    <location>
        <begin position="245"/>
        <end position="263"/>
    </location>
</feature>
<feature type="region of interest" description="Disordered" evidence="1">
    <location>
        <begin position="1"/>
        <end position="24"/>
    </location>
</feature>
<organism evidence="3 4">
    <name type="scientific">Iris pallida</name>
    <name type="common">Sweet iris</name>
    <dbReference type="NCBI Taxonomy" id="29817"/>
    <lineage>
        <taxon>Eukaryota</taxon>
        <taxon>Viridiplantae</taxon>
        <taxon>Streptophyta</taxon>
        <taxon>Embryophyta</taxon>
        <taxon>Tracheophyta</taxon>
        <taxon>Spermatophyta</taxon>
        <taxon>Magnoliopsida</taxon>
        <taxon>Liliopsida</taxon>
        <taxon>Asparagales</taxon>
        <taxon>Iridaceae</taxon>
        <taxon>Iridoideae</taxon>
        <taxon>Irideae</taxon>
        <taxon>Iris</taxon>
    </lineage>
</organism>
<evidence type="ECO:0000256" key="2">
    <source>
        <dbReference type="SAM" id="Phobius"/>
    </source>
</evidence>
<evidence type="ECO:0000313" key="4">
    <source>
        <dbReference type="Proteomes" id="UP001140949"/>
    </source>
</evidence>
<name>A0AAX6DMJ9_IRIPA</name>
<reference evidence="3" key="1">
    <citation type="journal article" date="2023" name="GigaByte">
        <title>Genome assembly of the bearded iris, Iris pallida Lam.</title>
        <authorList>
            <person name="Bruccoleri R.E."/>
            <person name="Oakeley E.J."/>
            <person name="Faust A.M.E."/>
            <person name="Altorfer M."/>
            <person name="Dessus-Babus S."/>
            <person name="Burckhardt D."/>
            <person name="Oertli M."/>
            <person name="Naumann U."/>
            <person name="Petersen F."/>
            <person name="Wong J."/>
        </authorList>
    </citation>
    <scope>NUCLEOTIDE SEQUENCE</scope>
    <source>
        <strain evidence="3">GSM-AAB239-AS_SAM_17_03QT</strain>
    </source>
</reference>
<reference evidence="3" key="2">
    <citation type="submission" date="2023-04" db="EMBL/GenBank/DDBJ databases">
        <authorList>
            <person name="Bruccoleri R.E."/>
            <person name="Oakeley E.J."/>
            <person name="Faust A.-M."/>
            <person name="Dessus-Babus S."/>
            <person name="Altorfer M."/>
            <person name="Burckhardt D."/>
            <person name="Oertli M."/>
            <person name="Naumann U."/>
            <person name="Petersen F."/>
            <person name="Wong J."/>
        </authorList>
    </citation>
    <scope>NUCLEOTIDE SEQUENCE</scope>
    <source>
        <strain evidence="3">GSM-AAB239-AS_SAM_17_03QT</strain>
        <tissue evidence="3">Leaf</tissue>
    </source>
</reference>
<proteinExistence type="predicted"/>
<protein>
    <submittedName>
        <fullName evidence="3">ATG8-interacting protein 1-like isoform X1</fullName>
    </submittedName>
</protein>
<dbReference type="PANTHER" id="PTHR34797">
    <property type="entry name" value="ATG8-INTERACTING PROTEIN 2"/>
    <property type="match status" value="1"/>
</dbReference>
<dbReference type="InterPro" id="IPR040304">
    <property type="entry name" value="ATG8-IP-1/2"/>
</dbReference>
<feature type="compositionally biased region" description="Acidic residues" evidence="1">
    <location>
        <begin position="173"/>
        <end position="186"/>
    </location>
</feature>
<dbReference type="Proteomes" id="UP001140949">
    <property type="component" value="Unassembled WGS sequence"/>
</dbReference>
<sequence length="325" mass="35852">MMILQKAQLSNMADDEKDGDNSSRNTEWEFVSLTASAYAAAPGPKGFDLPDETTGGFDRNGQEVLGTMFMSKHFIFPPPEHENLLLEPDCSEIHNEPVSQGMDSAEELNGSNKFEDNWKMKSDDGLDGLIFDKGKSLSDHSMVFGEGKPLEGLAMVGKEHIIYGDPGLSAFDNDTDGDQSVLDDENTNTPKANDSSHENIVIPSDSTNVSKRNEGNEYDGSDVPCEAWWKRQAMSVYNRAKEGNTFWSVFVAAAFMGLVILGGQQWQREKLHFQQLKLHFVISDESCSRMRVQVNRLKDILVGGHQQNLLIRGSGGGTVSNQPGI</sequence>
<feature type="region of interest" description="Disordered" evidence="1">
    <location>
        <begin position="173"/>
        <end position="218"/>
    </location>
</feature>